<dbReference type="GO" id="GO:0000055">
    <property type="term" value="P:ribosomal large subunit export from nucleus"/>
    <property type="evidence" value="ECO:0007669"/>
    <property type="project" value="TreeGrafter"/>
</dbReference>
<dbReference type="VEuPathDB" id="FungiDB:PV10_04532"/>
<dbReference type="OrthoDB" id="5304887at2759"/>
<protein>
    <recommendedName>
        <fullName evidence="10">Ribosome biogenesis protein Alb1</fullName>
    </recommendedName>
</protein>
<evidence type="ECO:0000256" key="3">
    <source>
        <dbReference type="ARBA" id="ARBA00022448"/>
    </source>
</evidence>
<dbReference type="Proteomes" id="UP000288859">
    <property type="component" value="Unassembled WGS sequence"/>
</dbReference>
<comment type="subcellular location">
    <subcellularLocation>
        <location evidence="2">Cytoplasm</location>
    </subcellularLocation>
    <subcellularLocation>
        <location evidence="1">Nucleus</location>
    </subcellularLocation>
</comment>
<feature type="region of interest" description="Disordered" evidence="7">
    <location>
        <begin position="1"/>
        <end position="79"/>
    </location>
</feature>
<accession>A0A438MTA9</accession>
<evidence type="ECO:0008006" key="10">
    <source>
        <dbReference type="Google" id="ProtNLM"/>
    </source>
</evidence>
<sequence length="192" mass="21016">MAKTAKAKQNPKANPRSRAAKRATSPSINTDKSLKEGPRASDATPMLTAKPYAGITKAKKKQKPLTRGQRKRQERGLDRAVVVQDQLVKKVGDAQKRQKKIRERAGLWEDTNGRINPFDKLASNAFAEENNDDHGGSWEDEEMDEVQDATTDVKTVNGVKLPASAAITQLVVVDRTASGHNTDTGNDLDNIT</sequence>
<dbReference type="EMBL" id="NAJM01000054">
    <property type="protein sequence ID" value="RVX66923.1"/>
    <property type="molecule type" value="Genomic_DNA"/>
</dbReference>
<reference evidence="8 9" key="1">
    <citation type="submission" date="2017-03" db="EMBL/GenBank/DDBJ databases">
        <title>Genomes of endolithic fungi from Antarctica.</title>
        <authorList>
            <person name="Coleine C."/>
            <person name="Masonjones S."/>
            <person name="Stajich J.E."/>
        </authorList>
    </citation>
    <scope>NUCLEOTIDE SEQUENCE [LARGE SCALE GENOMIC DNA]</scope>
    <source>
        <strain evidence="8 9">CCFEE 6314</strain>
    </source>
</reference>
<evidence type="ECO:0000256" key="6">
    <source>
        <dbReference type="ARBA" id="ARBA00023242"/>
    </source>
</evidence>
<dbReference type="GO" id="GO:0005737">
    <property type="term" value="C:cytoplasm"/>
    <property type="evidence" value="ECO:0007669"/>
    <property type="project" value="UniProtKB-SubCell"/>
</dbReference>
<evidence type="ECO:0000256" key="7">
    <source>
        <dbReference type="SAM" id="MobiDB-lite"/>
    </source>
</evidence>
<comment type="caution">
    <text evidence="8">The sequence shown here is derived from an EMBL/GenBank/DDBJ whole genome shotgun (WGS) entry which is preliminary data.</text>
</comment>
<dbReference type="PANTHER" id="PTHR28280">
    <property type="entry name" value="SHUTTLING PRE-60S FACTOR ECM1"/>
    <property type="match status" value="1"/>
</dbReference>
<feature type="compositionally biased region" description="Basic residues" evidence="7">
    <location>
        <begin position="57"/>
        <end position="73"/>
    </location>
</feature>
<dbReference type="GO" id="GO:0030687">
    <property type="term" value="C:preribosome, large subunit precursor"/>
    <property type="evidence" value="ECO:0007669"/>
    <property type="project" value="TreeGrafter"/>
</dbReference>
<evidence type="ECO:0000256" key="2">
    <source>
        <dbReference type="ARBA" id="ARBA00004496"/>
    </source>
</evidence>
<evidence type="ECO:0000313" key="8">
    <source>
        <dbReference type="EMBL" id="RVX66923.1"/>
    </source>
</evidence>
<name>A0A438MTA9_EXOME</name>
<gene>
    <name evidence="8" type="ORF">B0A52_09047</name>
</gene>
<keyword evidence="5" id="KW-0690">Ribosome biogenesis</keyword>
<evidence type="ECO:0000313" key="9">
    <source>
        <dbReference type="Proteomes" id="UP000288859"/>
    </source>
</evidence>
<feature type="region of interest" description="Disordered" evidence="7">
    <location>
        <begin position="128"/>
        <end position="149"/>
    </location>
</feature>
<dbReference type="InterPro" id="IPR022784">
    <property type="entry name" value="Ribosome_bgen_Alb1"/>
</dbReference>
<proteinExistence type="predicted"/>
<organism evidence="8 9">
    <name type="scientific">Exophiala mesophila</name>
    <name type="common">Black yeast-like fungus</name>
    <dbReference type="NCBI Taxonomy" id="212818"/>
    <lineage>
        <taxon>Eukaryota</taxon>
        <taxon>Fungi</taxon>
        <taxon>Dikarya</taxon>
        <taxon>Ascomycota</taxon>
        <taxon>Pezizomycotina</taxon>
        <taxon>Eurotiomycetes</taxon>
        <taxon>Chaetothyriomycetidae</taxon>
        <taxon>Chaetothyriales</taxon>
        <taxon>Herpotrichiellaceae</taxon>
        <taxon>Exophiala</taxon>
    </lineage>
</organism>
<evidence type="ECO:0000256" key="5">
    <source>
        <dbReference type="ARBA" id="ARBA00022517"/>
    </source>
</evidence>
<dbReference type="GO" id="GO:0005730">
    <property type="term" value="C:nucleolus"/>
    <property type="evidence" value="ECO:0007669"/>
    <property type="project" value="TreeGrafter"/>
</dbReference>
<feature type="compositionally biased region" description="Acidic residues" evidence="7">
    <location>
        <begin position="138"/>
        <end position="147"/>
    </location>
</feature>
<keyword evidence="6" id="KW-0539">Nucleus</keyword>
<dbReference type="Pfam" id="PF09135">
    <property type="entry name" value="Alb1"/>
    <property type="match status" value="1"/>
</dbReference>
<evidence type="ECO:0000256" key="4">
    <source>
        <dbReference type="ARBA" id="ARBA00022490"/>
    </source>
</evidence>
<dbReference type="AlphaFoldDB" id="A0A438MTA9"/>
<keyword evidence="4" id="KW-0963">Cytoplasm</keyword>
<evidence type="ECO:0000256" key="1">
    <source>
        <dbReference type="ARBA" id="ARBA00004123"/>
    </source>
</evidence>
<dbReference type="InterPro" id="IPR053278">
    <property type="entry name" value="Pre-60S_factor_ECM1"/>
</dbReference>
<keyword evidence="3" id="KW-0813">Transport</keyword>
<dbReference type="PANTHER" id="PTHR28280:SF1">
    <property type="entry name" value="SHUTTLING PRE-60S FACTOR ECM1"/>
    <property type="match status" value="1"/>
</dbReference>